<evidence type="ECO:0000256" key="13">
    <source>
        <dbReference type="ARBA" id="ARBA00022741"/>
    </source>
</evidence>
<keyword evidence="14" id="KW-0418">Kinase</keyword>
<dbReference type="InterPro" id="IPR011009">
    <property type="entry name" value="Kinase-like_dom_sf"/>
</dbReference>
<comment type="catalytic activity">
    <reaction evidence="21">
        <text>L-seryl-[protein] + ATP = O-phospho-L-seryl-[protein] + ADP + H(+)</text>
        <dbReference type="Rhea" id="RHEA:17989"/>
        <dbReference type="Rhea" id="RHEA-COMP:9863"/>
        <dbReference type="Rhea" id="RHEA-COMP:11604"/>
        <dbReference type="ChEBI" id="CHEBI:15378"/>
        <dbReference type="ChEBI" id="CHEBI:29999"/>
        <dbReference type="ChEBI" id="CHEBI:30616"/>
        <dbReference type="ChEBI" id="CHEBI:83421"/>
        <dbReference type="ChEBI" id="CHEBI:456216"/>
        <dbReference type="EC" id="2.7.11.1"/>
    </reaction>
</comment>
<keyword evidence="8" id="KW-0723">Serine/threonine-protein kinase</keyword>
<feature type="compositionally biased region" description="Basic and acidic residues" evidence="23">
    <location>
        <begin position="625"/>
        <end position="638"/>
    </location>
</feature>
<evidence type="ECO:0000256" key="10">
    <source>
        <dbReference type="ARBA" id="ARBA00022692"/>
    </source>
</evidence>
<evidence type="ECO:0000256" key="16">
    <source>
        <dbReference type="ARBA" id="ARBA00022989"/>
    </source>
</evidence>
<evidence type="ECO:0000256" key="23">
    <source>
        <dbReference type="SAM" id="MobiDB-lite"/>
    </source>
</evidence>
<reference evidence="26" key="1">
    <citation type="journal article" date="2021" name="Front. Plant Sci.">
        <title>Chromosome-Scale Genome Assembly for Chinese Sour Jujube and Insights Into Its Genome Evolution and Domestication Signature.</title>
        <authorList>
            <person name="Shen L.-Y."/>
            <person name="Luo H."/>
            <person name="Wang X.-L."/>
            <person name="Wang X.-M."/>
            <person name="Qiu X.-J."/>
            <person name="Liu H."/>
            <person name="Zhou S.-S."/>
            <person name="Jia K.-H."/>
            <person name="Nie S."/>
            <person name="Bao Y.-T."/>
            <person name="Zhang R.-G."/>
            <person name="Yun Q.-Z."/>
            <person name="Chai Y.-H."/>
            <person name="Lu J.-Y."/>
            <person name="Li Y."/>
            <person name="Zhao S.-W."/>
            <person name="Mao J.-F."/>
            <person name="Jia S.-G."/>
            <person name="Mao Y.-M."/>
        </authorList>
    </citation>
    <scope>NUCLEOTIDE SEQUENCE</scope>
    <source>
        <strain evidence="26">AT0</strain>
        <tissue evidence="26">Leaf</tissue>
    </source>
</reference>
<dbReference type="EC" id="2.7.11.1" evidence="6"/>
<feature type="compositionally biased region" description="Basic and acidic residues" evidence="23">
    <location>
        <begin position="576"/>
        <end position="585"/>
    </location>
</feature>
<comment type="similarity">
    <text evidence="3">Belongs to the leguminous lectin family.</text>
</comment>
<feature type="region of interest" description="Disordered" evidence="23">
    <location>
        <begin position="518"/>
        <end position="552"/>
    </location>
</feature>
<keyword evidence="13 22" id="KW-0547">Nucleotide-binding</keyword>
<keyword evidence="10 24" id="KW-0812">Transmembrane</keyword>
<dbReference type="EMBL" id="JAEACU010000004">
    <property type="protein sequence ID" value="KAH7533346.1"/>
    <property type="molecule type" value="Genomic_DNA"/>
</dbReference>
<keyword evidence="15 22" id="KW-0067">ATP-binding</keyword>
<dbReference type="CDD" id="cd06899">
    <property type="entry name" value="lectin_legume_LecRK_Arcelin_ConA"/>
    <property type="match status" value="1"/>
</dbReference>
<feature type="transmembrane region" description="Helical" evidence="24">
    <location>
        <begin position="1030"/>
        <end position="1054"/>
    </location>
</feature>
<dbReference type="InterPro" id="IPR013320">
    <property type="entry name" value="ConA-like_dom_sf"/>
</dbReference>
<sequence>MGCICSKTSAVEDSRESPVRRLSAAKQYSELKTQRLNSSKREEGGVWTKERLDGGDVKVMLIDRKANGSMRPYDDQNERKKKETGEVAVVNHPGSGRVPKAIEGEQIAAGWPGWLSAAAAEAIKGWLPRRADTFEKLDKIGQGTYSSVYKARDVTNNKFVALKKVRFDNLDPESVKFMAREILILRRLDHPNVIKLEGLITSRTSCSLYLVFEYMEHDLTGLASRPGIKFAEPQVKCYMKQLLSGLDHCHSHGVLHRDIKGSNLLIDNHGILKIADFGLASFYDPNHKVPLTSRVVTLWYRPPELLLGASHYGVAVDLWSAGCILGELYAGKPILPGKTEVEQLHKIFKLCGSPSDDYWSKLHLRHATVMKPPHPYRRCVAEAFKDLPAAALRLMDILLSVDPAGRGTAAFALDNEFFTTKPLACDPSSLPKYPPSKEIDAKLREEEAKRQGALGRRSQKDLERRGQRETHVVPPAIANSGKRQDQLNAKSLSEIFNPRRDEALSGFLIDPAKQAQAAKDARKDFPENLNKRVSVSGPLNHGRGTKPGREHIDPLMVSSRANLSKLSGLVAARTSSSEDQHERSGPSRPETANNGGRFARSVNEVESTRKQDRKHYTQRMPSSRPLDDERTCSKEQSLHGHGSNGNKIYVSGPLLVSSNKVDQMLKDHDRRIQEYARRTRLEKARPEKQVAANQISASKHAAGLSQQQLSPSGVFFSVFYAFMLVSLPLSPENKSPPLQDKFQGMVTEMSKMPAVVYFSPTTEFVFNTNFNSTNLLLFGNATIQSSILSLTYDSITFSMGRALYPLKIPTKPTNSSSSTGLLPFSTSFIFSVAPAEHLLPGHGFAFLFVPLPGMNGTSPAQHLGLFNFTNDGKSNNHVFAVEFDVFENQEFKDIDDNHVGLNVNSLTSVASHTAGYWDGAEEFKELEIVSGVNYQVWIEFLDSRINVTMAPAGSRKPKRPLISEVVDLSSVLLDEMYVGFTGATGQLVESHRILAWSFSNTNFSIGDALVTQNLPSFVVSKGSVFGSKGFIAGVCLAGSFLLVGSGLLVVWFVVLRRKGKKEEDEEIEDWELEYWPHRIDNQEIYAATEGFSEKNVIGFGGNGKVYKGVLAGGIEVAVKRISLQNEDGMREFLAEISSLGRLKHRNLRLKTRGGYSMEEVERVLYLGLLCVNPEAQGRPTMREVVKVLEMKADAAETSEDEGMEVNLLEKMKTTAMFSKFGINFGGRGHPTIEEIRQSHSSSISLGNSDIIREGR</sequence>
<feature type="region of interest" description="Disordered" evidence="23">
    <location>
        <begin position="1236"/>
        <end position="1255"/>
    </location>
</feature>
<proteinExistence type="inferred from homology"/>
<evidence type="ECO:0000256" key="11">
    <source>
        <dbReference type="ARBA" id="ARBA00022729"/>
    </source>
</evidence>
<evidence type="ECO:0000313" key="26">
    <source>
        <dbReference type="EMBL" id="KAH7533346.1"/>
    </source>
</evidence>
<dbReference type="FunFam" id="3.30.200.20:FF:000021">
    <property type="entry name" value="probable serine/threonine-protein kinase At1g54610"/>
    <property type="match status" value="1"/>
</dbReference>
<feature type="domain" description="Protein kinase" evidence="25">
    <location>
        <begin position="134"/>
        <end position="418"/>
    </location>
</feature>
<evidence type="ECO:0000256" key="15">
    <source>
        <dbReference type="ARBA" id="ARBA00022840"/>
    </source>
</evidence>
<evidence type="ECO:0000256" key="22">
    <source>
        <dbReference type="PROSITE-ProRule" id="PRU10141"/>
    </source>
</evidence>
<evidence type="ECO:0000256" key="19">
    <source>
        <dbReference type="ARBA" id="ARBA00023180"/>
    </source>
</evidence>
<dbReference type="SUPFAM" id="SSF56112">
    <property type="entry name" value="Protein kinase-like (PK-like)"/>
    <property type="match status" value="2"/>
</dbReference>
<evidence type="ECO:0000256" key="1">
    <source>
        <dbReference type="ARBA" id="ARBA00004236"/>
    </source>
</evidence>
<dbReference type="GO" id="GO:0004674">
    <property type="term" value="F:protein serine/threonine kinase activity"/>
    <property type="evidence" value="ECO:0007669"/>
    <property type="project" value="UniProtKB-KW"/>
</dbReference>
<feature type="binding site" evidence="22">
    <location>
        <position position="163"/>
    </location>
    <ligand>
        <name>ATP</name>
        <dbReference type="ChEBI" id="CHEBI:30616"/>
    </ligand>
</feature>
<protein>
    <recommendedName>
        <fullName evidence="6">non-specific serine/threonine protein kinase</fullName>
        <ecNumber evidence="6">2.7.11.1</ecNumber>
    </recommendedName>
</protein>
<evidence type="ECO:0000259" key="25">
    <source>
        <dbReference type="PROSITE" id="PS50011"/>
    </source>
</evidence>
<dbReference type="SUPFAM" id="SSF49899">
    <property type="entry name" value="Concanavalin A-like lectins/glucanases"/>
    <property type="match status" value="1"/>
</dbReference>
<dbReference type="InterPro" id="IPR000719">
    <property type="entry name" value="Prot_kinase_dom"/>
</dbReference>
<evidence type="ECO:0000256" key="7">
    <source>
        <dbReference type="ARBA" id="ARBA00022475"/>
    </source>
</evidence>
<dbReference type="GO" id="GO:0005886">
    <property type="term" value="C:plasma membrane"/>
    <property type="evidence" value="ECO:0007669"/>
    <property type="project" value="UniProtKB-SubCell"/>
</dbReference>
<dbReference type="PROSITE" id="PS50011">
    <property type="entry name" value="PROTEIN_KINASE_DOM"/>
    <property type="match status" value="1"/>
</dbReference>
<accession>A0A978VJS7</accession>
<dbReference type="SMART" id="SM00220">
    <property type="entry name" value="S_TKc"/>
    <property type="match status" value="1"/>
</dbReference>
<evidence type="ECO:0000313" key="27">
    <source>
        <dbReference type="Proteomes" id="UP000813462"/>
    </source>
</evidence>
<evidence type="ECO:0000256" key="3">
    <source>
        <dbReference type="ARBA" id="ARBA00007606"/>
    </source>
</evidence>
<keyword evidence="18" id="KW-0675">Receptor</keyword>
<dbReference type="InterPro" id="IPR001220">
    <property type="entry name" value="Legume_lectin_dom"/>
</dbReference>
<comment type="caution">
    <text evidence="26">The sequence shown here is derived from an EMBL/GenBank/DDBJ whole genome shotgun (WGS) entry which is preliminary data.</text>
</comment>
<evidence type="ECO:0000256" key="9">
    <source>
        <dbReference type="ARBA" id="ARBA00022679"/>
    </source>
</evidence>
<feature type="region of interest" description="Disordered" evidence="23">
    <location>
        <begin position="568"/>
        <end position="649"/>
    </location>
</feature>
<dbReference type="PROSITE" id="PS00108">
    <property type="entry name" value="PROTEIN_KINASE_ST"/>
    <property type="match status" value="1"/>
</dbReference>
<evidence type="ECO:0000256" key="24">
    <source>
        <dbReference type="SAM" id="Phobius"/>
    </source>
</evidence>
<evidence type="ECO:0000256" key="18">
    <source>
        <dbReference type="ARBA" id="ARBA00023170"/>
    </source>
</evidence>
<comment type="catalytic activity">
    <reaction evidence="20">
        <text>L-threonyl-[protein] + ATP = O-phospho-L-threonyl-[protein] + ADP + H(+)</text>
        <dbReference type="Rhea" id="RHEA:46608"/>
        <dbReference type="Rhea" id="RHEA-COMP:11060"/>
        <dbReference type="Rhea" id="RHEA-COMP:11605"/>
        <dbReference type="ChEBI" id="CHEBI:15378"/>
        <dbReference type="ChEBI" id="CHEBI:30013"/>
        <dbReference type="ChEBI" id="CHEBI:30616"/>
        <dbReference type="ChEBI" id="CHEBI:61977"/>
        <dbReference type="ChEBI" id="CHEBI:456216"/>
        <dbReference type="EC" id="2.7.11.1"/>
    </reaction>
</comment>
<feature type="region of interest" description="Disordered" evidence="23">
    <location>
        <begin position="447"/>
        <end position="485"/>
    </location>
</feature>
<feature type="compositionally biased region" description="Basic and acidic residues" evidence="23">
    <location>
        <begin position="458"/>
        <end position="471"/>
    </location>
</feature>
<keyword evidence="7" id="KW-1003">Cell membrane</keyword>
<keyword evidence="16 24" id="KW-1133">Transmembrane helix</keyword>
<dbReference type="InterPro" id="IPR050528">
    <property type="entry name" value="L-type_Lectin-RKs"/>
</dbReference>
<evidence type="ECO:0000256" key="20">
    <source>
        <dbReference type="ARBA" id="ARBA00047899"/>
    </source>
</evidence>
<evidence type="ECO:0000256" key="8">
    <source>
        <dbReference type="ARBA" id="ARBA00022527"/>
    </source>
</evidence>
<comment type="subcellular location">
    <subcellularLocation>
        <location evidence="1">Cell membrane</location>
    </subcellularLocation>
    <subcellularLocation>
        <location evidence="2">Membrane</location>
        <topology evidence="2">Single-pass type I membrane protein</topology>
    </subcellularLocation>
</comment>
<dbReference type="FunFam" id="2.60.120.200:FF:000086">
    <property type="entry name" value="L-type lectin-domain containing receptor kinase S.4"/>
    <property type="match status" value="1"/>
</dbReference>
<keyword evidence="19" id="KW-0325">Glycoprotein</keyword>
<comment type="similarity">
    <text evidence="4">In the N-terminal section; belongs to the leguminous lectin family.</text>
</comment>
<evidence type="ECO:0000256" key="6">
    <source>
        <dbReference type="ARBA" id="ARBA00012513"/>
    </source>
</evidence>
<evidence type="ECO:0000256" key="4">
    <source>
        <dbReference type="ARBA" id="ARBA00008536"/>
    </source>
</evidence>
<gene>
    <name evidence="26" type="ORF">FEM48_Zijuj04G0121100</name>
</gene>
<organism evidence="26 27">
    <name type="scientific">Ziziphus jujuba var. spinosa</name>
    <dbReference type="NCBI Taxonomy" id="714518"/>
    <lineage>
        <taxon>Eukaryota</taxon>
        <taxon>Viridiplantae</taxon>
        <taxon>Streptophyta</taxon>
        <taxon>Embryophyta</taxon>
        <taxon>Tracheophyta</taxon>
        <taxon>Spermatophyta</taxon>
        <taxon>Magnoliopsida</taxon>
        <taxon>eudicotyledons</taxon>
        <taxon>Gunneridae</taxon>
        <taxon>Pentapetalae</taxon>
        <taxon>rosids</taxon>
        <taxon>fabids</taxon>
        <taxon>Rosales</taxon>
        <taxon>Rhamnaceae</taxon>
        <taxon>Paliureae</taxon>
        <taxon>Ziziphus</taxon>
    </lineage>
</organism>
<keyword evidence="11" id="KW-0732">Signal</keyword>
<comment type="similarity">
    <text evidence="5">In the C-terminal section; belongs to the protein kinase superfamily. Ser/Thr protein kinase family.</text>
</comment>
<evidence type="ECO:0000256" key="12">
    <source>
        <dbReference type="ARBA" id="ARBA00022734"/>
    </source>
</evidence>
<evidence type="ECO:0000256" key="5">
    <source>
        <dbReference type="ARBA" id="ARBA00010217"/>
    </source>
</evidence>
<dbReference type="Proteomes" id="UP000813462">
    <property type="component" value="Unassembled WGS sequence"/>
</dbReference>
<keyword evidence="9" id="KW-0808">Transferase</keyword>
<feature type="compositionally biased region" description="Basic and acidic residues" evidence="23">
    <location>
        <begin position="10"/>
        <end position="19"/>
    </location>
</feature>
<dbReference type="GO" id="GO:0005524">
    <property type="term" value="F:ATP binding"/>
    <property type="evidence" value="ECO:0007669"/>
    <property type="project" value="UniProtKB-UniRule"/>
</dbReference>
<evidence type="ECO:0000256" key="14">
    <source>
        <dbReference type="ARBA" id="ARBA00022777"/>
    </source>
</evidence>
<evidence type="ECO:0000256" key="2">
    <source>
        <dbReference type="ARBA" id="ARBA00004479"/>
    </source>
</evidence>
<dbReference type="CDD" id="cd07840">
    <property type="entry name" value="STKc_CDK9_like"/>
    <property type="match status" value="1"/>
</dbReference>
<feature type="compositionally biased region" description="Polar residues" evidence="23">
    <location>
        <begin position="1238"/>
        <end position="1247"/>
    </location>
</feature>
<keyword evidence="12" id="KW-0430">Lectin</keyword>
<dbReference type="AlphaFoldDB" id="A0A978VJS7"/>
<dbReference type="PANTHER" id="PTHR27007">
    <property type="match status" value="1"/>
</dbReference>
<evidence type="ECO:0000256" key="21">
    <source>
        <dbReference type="ARBA" id="ARBA00048679"/>
    </source>
</evidence>
<dbReference type="Pfam" id="PF00139">
    <property type="entry name" value="Lectin_legB"/>
    <property type="match status" value="1"/>
</dbReference>
<dbReference type="InterPro" id="IPR008271">
    <property type="entry name" value="Ser/Thr_kinase_AS"/>
</dbReference>
<dbReference type="Gene3D" id="2.60.120.200">
    <property type="match status" value="1"/>
</dbReference>
<dbReference type="Pfam" id="PF00069">
    <property type="entry name" value="Pkinase"/>
    <property type="match status" value="1"/>
</dbReference>
<feature type="region of interest" description="Disordered" evidence="23">
    <location>
        <begin position="1"/>
        <end position="22"/>
    </location>
</feature>
<keyword evidence="17 24" id="KW-0472">Membrane</keyword>
<dbReference type="PROSITE" id="PS00107">
    <property type="entry name" value="PROTEIN_KINASE_ATP"/>
    <property type="match status" value="2"/>
</dbReference>
<dbReference type="InterPro" id="IPR017441">
    <property type="entry name" value="Protein_kinase_ATP_BS"/>
</dbReference>
<dbReference type="FunFam" id="1.10.510.10:FF:000043">
    <property type="entry name" value="probable serine/threonine-protein kinase At1g54610"/>
    <property type="match status" value="1"/>
</dbReference>
<evidence type="ECO:0000256" key="17">
    <source>
        <dbReference type="ARBA" id="ARBA00023136"/>
    </source>
</evidence>
<dbReference type="Gene3D" id="3.30.200.20">
    <property type="entry name" value="Phosphorylase Kinase, domain 1"/>
    <property type="match status" value="2"/>
</dbReference>
<dbReference type="GO" id="GO:0030246">
    <property type="term" value="F:carbohydrate binding"/>
    <property type="evidence" value="ECO:0007669"/>
    <property type="project" value="UniProtKB-KW"/>
</dbReference>
<dbReference type="Gene3D" id="1.10.510.10">
    <property type="entry name" value="Transferase(Phosphotransferase) domain 1"/>
    <property type="match status" value="1"/>
</dbReference>
<feature type="compositionally biased region" description="Basic and acidic residues" evidence="23">
    <location>
        <begin position="519"/>
        <end position="530"/>
    </location>
</feature>
<name>A0A978VJS7_ZIZJJ</name>
<feature type="binding site" evidence="22">
    <location>
        <position position="1119"/>
    </location>
    <ligand>
        <name>ATP</name>
        <dbReference type="ChEBI" id="CHEBI:30616"/>
    </ligand>
</feature>